<evidence type="ECO:0000313" key="1">
    <source>
        <dbReference type="EMBL" id="KKM17274.1"/>
    </source>
</evidence>
<comment type="caution">
    <text evidence="1">The sequence shown here is derived from an EMBL/GenBank/DDBJ whole genome shotgun (WGS) entry which is preliminary data.</text>
</comment>
<dbReference type="AlphaFoldDB" id="A0A0F9IC04"/>
<proteinExistence type="predicted"/>
<protein>
    <submittedName>
        <fullName evidence="1">Uncharacterized protein</fullName>
    </submittedName>
</protein>
<accession>A0A0F9IC04</accession>
<dbReference type="EMBL" id="LAZR01014493">
    <property type="protein sequence ID" value="KKM17274.1"/>
    <property type="molecule type" value="Genomic_DNA"/>
</dbReference>
<name>A0A0F9IC04_9ZZZZ</name>
<gene>
    <name evidence="1" type="ORF">LCGC14_1677440</name>
</gene>
<sequence length="46" mass="5534">MIPKEICPKHKKPRIYSYNSIHYCKNCLDELFKAICKAEEILYEKT</sequence>
<reference evidence="1" key="1">
    <citation type="journal article" date="2015" name="Nature">
        <title>Complex archaea that bridge the gap between prokaryotes and eukaryotes.</title>
        <authorList>
            <person name="Spang A."/>
            <person name="Saw J.H."/>
            <person name="Jorgensen S.L."/>
            <person name="Zaremba-Niedzwiedzka K."/>
            <person name="Martijn J."/>
            <person name="Lind A.E."/>
            <person name="van Eijk R."/>
            <person name="Schleper C."/>
            <person name="Guy L."/>
            <person name="Ettema T.J."/>
        </authorList>
    </citation>
    <scope>NUCLEOTIDE SEQUENCE</scope>
</reference>
<organism evidence="1">
    <name type="scientific">marine sediment metagenome</name>
    <dbReference type="NCBI Taxonomy" id="412755"/>
    <lineage>
        <taxon>unclassified sequences</taxon>
        <taxon>metagenomes</taxon>
        <taxon>ecological metagenomes</taxon>
    </lineage>
</organism>